<dbReference type="AlphaFoldDB" id="A0A2B7YSP6"/>
<evidence type="ECO:0000256" key="1">
    <source>
        <dbReference type="SAM" id="MobiDB-lite"/>
    </source>
</evidence>
<dbReference type="EMBL" id="PDNA01000018">
    <property type="protein sequence ID" value="PGH23892.1"/>
    <property type="molecule type" value="Genomic_DNA"/>
</dbReference>
<reference evidence="2 3" key="1">
    <citation type="submission" date="2017-10" db="EMBL/GenBank/DDBJ databases">
        <title>Comparative genomics in systemic dimorphic fungi from Ajellomycetaceae.</title>
        <authorList>
            <person name="Munoz J.F."/>
            <person name="Mcewen J.G."/>
            <person name="Clay O.K."/>
            <person name="Cuomo C.A."/>
        </authorList>
    </citation>
    <scope>NUCLEOTIDE SEQUENCE [LARGE SCALE GENOMIC DNA]</scope>
    <source>
        <strain evidence="2 3">UAMH7299</strain>
    </source>
</reference>
<sequence>MNTSASRVHPTRDDMYGFGETVLKATFNAQDEMPEYRSLICGKRQLPETRLTVQDILKCDWMVNWALPEFERSNTEARTSGAVVGTKMKPSGVTGDVG</sequence>
<accession>A0A2B7YSP6</accession>
<protein>
    <submittedName>
        <fullName evidence="2">Uncharacterized protein</fullName>
    </submittedName>
</protein>
<dbReference type="OrthoDB" id="5979581at2759"/>
<gene>
    <name evidence="2" type="ORF">AJ80_01954</name>
</gene>
<comment type="caution">
    <text evidence="2">The sequence shown here is derived from an EMBL/GenBank/DDBJ whole genome shotgun (WGS) entry which is preliminary data.</text>
</comment>
<evidence type="ECO:0000313" key="2">
    <source>
        <dbReference type="EMBL" id="PGH23892.1"/>
    </source>
</evidence>
<evidence type="ECO:0000313" key="3">
    <source>
        <dbReference type="Proteomes" id="UP000224634"/>
    </source>
</evidence>
<keyword evidence="3" id="KW-1185">Reference proteome</keyword>
<proteinExistence type="predicted"/>
<organism evidence="2 3">
    <name type="scientific">Polytolypa hystricis (strain UAMH7299)</name>
    <dbReference type="NCBI Taxonomy" id="1447883"/>
    <lineage>
        <taxon>Eukaryota</taxon>
        <taxon>Fungi</taxon>
        <taxon>Dikarya</taxon>
        <taxon>Ascomycota</taxon>
        <taxon>Pezizomycotina</taxon>
        <taxon>Eurotiomycetes</taxon>
        <taxon>Eurotiomycetidae</taxon>
        <taxon>Onygenales</taxon>
        <taxon>Onygenales incertae sedis</taxon>
        <taxon>Polytolypa</taxon>
    </lineage>
</organism>
<feature type="region of interest" description="Disordered" evidence="1">
    <location>
        <begin position="76"/>
        <end position="98"/>
    </location>
</feature>
<name>A0A2B7YSP6_POLH7</name>
<dbReference type="Proteomes" id="UP000224634">
    <property type="component" value="Unassembled WGS sequence"/>
</dbReference>